<keyword evidence="6" id="KW-0418">Kinase</keyword>
<dbReference type="SUPFAM" id="SSF53067">
    <property type="entry name" value="Actin-like ATPase domain"/>
    <property type="match status" value="1"/>
</dbReference>
<keyword evidence="5" id="KW-0547">Nucleotide-binding</keyword>
<evidence type="ECO:0000256" key="1">
    <source>
        <dbReference type="ARBA" id="ARBA00008748"/>
    </source>
</evidence>
<accession>A0A239JIS1</accession>
<keyword evidence="4" id="KW-0808">Transferase</keyword>
<dbReference type="GO" id="GO:0047761">
    <property type="term" value="F:butyrate kinase activity"/>
    <property type="evidence" value="ECO:0007669"/>
    <property type="project" value="UniProtKB-EC"/>
</dbReference>
<dbReference type="AlphaFoldDB" id="A0A239JIS1"/>
<dbReference type="InterPro" id="IPR043129">
    <property type="entry name" value="ATPase_NBD"/>
</dbReference>
<keyword evidence="7" id="KW-0067">ATP-binding</keyword>
<dbReference type="GO" id="GO:0005524">
    <property type="term" value="F:ATP binding"/>
    <property type="evidence" value="ECO:0007669"/>
    <property type="project" value="UniProtKB-KW"/>
</dbReference>
<evidence type="ECO:0000256" key="2">
    <source>
        <dbReference type="ARBA" id="ARBA00013069"/>
    </source>
</evidence>
<evidence type="ECO:0000313" key="8">
    <source>
        <dbReference type="EMBL" id="SNT05737.1"/>
    </source>
</evidence>
<comment type="similarity">
    <text evidence="1">Belongs to the acetokinase family.</text>
</comment>
<proteinExistence type="inferred from homology"/>
<evidence type="ECO:0000256" key="3">
    <source>
        <dbReference type="ARBA" id="ARBA00022490"/>
    </source>
</evidence>
<evidence type="ECO:0000256" key="7">
    <source>
        <dbReference type="ARBA" id="ARBA00022840"/>
    </source>
</evidence>
<protein>
    <recommendedName>
        <fullName evidence="2">butyrate kinase</fullName>
        <ecNumber evidence="2">2.7.2.7</ecNumber>
    </recommendedName>
</protein>
<dbReference type="EMBL" id="FZOJ01000036">
    <property type="protein sequence ID" value="SNT05737.1"/>
    <property type="molecule type" value="Genomic_DNA"/>
</dbReference>
<evidence type="ECO:0000256" key="5">
    <source>
        <dbReference type="ARBA" id="ARBA00022741"/>
    </source>
</evidence>
<dbReference type="Gene3D" id="3.30.420.40">
    <property type="match status" value="1"/>
</dbReference>
<dbReference type="Proteomes" id="UP000198304">
    <property type="component" value="Unassembled WGS sequence"/>
</dbReference>
<evidence type="ECO:0000256" key="4">
    <source>
        <dbReference type="ARBA" id="ARBA00022679"/>
    </source>
</evidence>
<evidence type="ECO:0000256" key="6">
    <source>
        <dbReference type="ARBA" id="ARBA00022777"/>
    </source>
</evidence>
<reference evidence="9" key="1">
    <citation type="submission" date="2017-06" db="EMBL/GenBank/DDBJ databases">
        <authorList>
            <person name="Varghese N."/>
            <person name="Submissions S."/>
        </authorList>
    </citation>
    <scope>NUCLEOTIDE SEQUENCE [LARGE SCALE GENOMIC DNA]</scope>
    <source>
        <strain evidence="9">SCA</strain>
    </source>
</reference>
<evidence type="ECO:0000313" key="9">
    <source>
        <dbReference type="Proteomes" id="UP000198304"/>
    </source>
</evidence>
<gene>
    <name evidence="8" type="ORF">SAMN05446037_103615</name>
</gene>
<organism evidence="8 9">
    <name type="scientific">Anaerovirgula multivorans</name>
    <dbReference type="NCBI Taxonomy" id="312168"/>
    <lineage>
        <taxon>Bacteria</taxon>
        <taxon>Bacillati</taxon>
        <taxon>Bacillota</taxon>
        <taxon>Clostridia</taxon>
        <taxon>Peptostreptococcales</taxon>
        <taxon>Natronincolaceae</taxon>
        <taxon>Anaerovirgula</taxon>
    </lineage>
</organism>
<name>A0A239JIS1_9FIRM</name>
<sequence length="63" mass="7503">MWGEKILREYILVINPGSTSTKVSLFKEEENIYEKKLNHSPTELEEFTKITDQYELRKSIILK</sequence>
<keyword evidence="3" id="KW-0963">Cytoplasm</keyword>
<dbReference type="InterPro" id="IPR023865">
    <property type="entry name" value="Aliphatic_acid_kinase_CS"/>
</dbReference>
<dbReference type="PROSITE" id="PS01075">
    <property type="entry name" value="ACETATE_KINASE_1"/>
    <property type="match status" value="1"/>
</dbReference>
<keyword evidence="9" id="KW-1185">Reference proteome</keyword>
<dbReference type="EC" id="2.7.2.7" evidence="2"/>